<evidence type="ECO:0000256" key="1">
    <source>
        <dbReference type="SAM" id="MobiDB-lite"/>
    </source>
</evidence>
<gene>
    <name evidence="2" type="ORF">Syun_003675</name>
</gene>
<comment type="caution">
    <text evidence="2">The sequence shown here is derived from an EMBL/GenBank/DDBJ whole genome shotgun (WGS) entry which is preliminary data.</text>
</comment>
<dbReference type="AlphaFoldDB" id="A0AAP0Q0F6"/>
<keyword evidence="3" id="KW-1185">Reference proteome</keyword>
<evidence type="ECO:0000313" key="3">
    <source>
        <dbReference type="Proteomes" id="UP001420932"/>
    </source>
</evidence>
<dbReference type="EMBL" id="JBBNAF010000002">
    <property type="protein sequence ID" value="KAK9162773.1"/>
    <property type="molecule type" value="Genomic_DNA"/>
</dbReference>
<accession>A0AAP0Q0F6</accession>
<name>A0AAP0Q0F6_9MAGN</name>
<reference evidence="2 3" key="1">
    <citation type="submission" date="2024-01" db="EMBL/GenBank/DDBJ databases">
        <title>Genome assemblies of Stephania.</title>
        <authorList>
            <person name="Yang L."/>
        </authorList>
    </citation>
    <scope>NUCLEOTIDE SEQUENCE [LARGE SCALE GENOMIC DNA]</scope>
    <source>
        <strain evidence="2">YNDBR</strain>
        <tissue evidence="2">Leaf</tissue>
    </source>
</reference>
<evidence type="ECO:0000313" key="2">
    <source>
        <dbReference type="EMBL" id="KAK9162773.1"/>
    </source>
</evidence>
<dbReference type="Proteomes" id="UP001420932">
    <property type="component" value="Unassembled WGS sequence"/>
</dbReference>
<proteinExistence type="predicted"/>
<protein>
    <submittedName>
        <fullName evidence="2">Uncharacterized protein</fullName>
    </submittedName>
</protein>
<feature type="region of interest" description="Disordered" evidence="1">
    <location>
        <begin position="17"/>
        <end position="37"/>
    </location>
</feature>
<sequence>MGGDRWCVLCLVVSEDPSSSRRSPARRGGAKLVEEEPNPNEVRAVRVGSRPTPESVGLLPRLNDLLRGLLLGLLSLGLRVAVVMAQEDTRQYFGSAQALSGSKASKGHKGIEKLEDFGDAFKDLTKSQALKFESFEPKYYITDFKMVEVRIGSKLVQVWLSTTKGLIRKLLKTLKDKIGVSRKTFTVSIRSDILIENGRWMLSIDVEFIHARLFGESREVRDNLII</sequence>
<organism evidence="2 3">
    <name type="scientific">Stephania yunnanensis</name>
    <dbReference type="NCBI Taxonomy" id="152371"/>
    <lineage>
        <taxon>Eukaryota</taxon>
        <taxon>Viridiplantae</taxon>
        <taxon>Streptophyta</taxon>
        <taxon>Embryophyta</taxon>
        <taxon>Tracheophyta</taxon>
        <taxon>Spermatophyta</taxon>
        <taxon>Magnoliopsida</taxon>
        <taxon>Ranunculales</taxon>
        <taxon>Menispermaceae</taxon>
        <taxon>Menispermoideae</taxon>
        <taxon>Cissampelideae</taxon>
        <taxon>Stephania</taxon>
    </lineage>
</organism>